<dbReference type="EMBL" id="BT133981">
    <property type="protein sequence ID" value="AFK33776.1"/>
    <property type="molecule type" value="mRNA"/>
</dbReference>
<name>I3S0I4_MEDTR</name>
<dbReference type="AlphaFoldDB" id="I3S0I4"/>
<sequence length="36" mass="4379">MLFVEVIERDTIFPFINLWISSFTLHPSFHWSSFSF</sequence>
<proteinExistence type="evidence at transcript level"/>
<evidence type="ECO:0000313" key="1">
    <source>
        <dbReference type="EMBL" id="AFK33776.1"/>
    </source>
</evidence>
<accession>I3S0I4</accession>
<reference evidence="1" key="1">
    <citation type="submission" date="2012-05" db="EMBL/GenBank/DDBJ databases">
        <authorList>
            <person name="Krishnakumar V."/>
            <person name="Cheung F."/>
            <person name="Xiao Y."/>
            <person name="Chan A."/>
            <person name="Moskal W.A."/>
            <person name="Town C.D."/>
        </authorList>
    </citation>
    <scope>NUCLEOTIDE SEQUENCE</scope>
</reference>
<organism evidence="1">
    <name type="scientific">Medicago truncatula</name>
    <name type="common">Barrel medic</name>
    <name type="synonym">Medicago tribuloides</name>
    <dbReference type="NCBI Taxonomy" id="3880"/>
    <lineage>
        <taxon>Eukaryota</taxon>
        <taxon>Viridiplantae</taxon>
        <taxon>Streptophyta</taxon>
        <taxon>Embryophyta</taxon>
        <taxon>Tracheophyta</taxon>
        <taxon>Spermatophyta</taxon>
        <taxon>Magnoliopsida</taxon>
        <taxon>eudicotyledons</taxon>
        <taxon>Gunneridae</taxon>
        <taxon>Pentapetalae</taxon>
        <taxon>rosids</taxon>
        <taxon>fabids</taxon>
        <taxon>Fabales</taxon>
        <taxon>Fabaceae</taxon>
        <taxon>Papilionoideae</taxon>
        <taxon>50 kb inversion clade</taxon>
        <taxon>NPAAA clade</taxon>
        <taxon>Hologalegina</taxon>
        <taxon>IRL clade</taxon>
        <taxon>Trifolieae</taxon>
        <taxon>Medicago</taxon>
    </lineage>
</organism>
<protein>
    <submittedName>
        <fullName evidence="1">Uncharacterized protein</fullName>
    </submittedName>
</protein>